<protein>
    <submittedName>
        <fullName evidence="6">Creatininase family protein</fullName>
    </submittedName>
</protein>
<dbReference type="PANTHER" id="PTHR35005:SF1">
    <property type="entry name" value="2-AMINO-5-FORMYLAMINO-6-RIBOSYLAMINOPYRIMIDIN-4(3H)-ONE 5'-MONOPHOSPHATE DEFORMYLASE"/>
    <property type="match status" value="1"/>
</dbReference>
<comment type="caution">
    <text evidence="6">The sequence shown here is derived from an EMBL/GenBank/DDBJ whole genome shotgun (WGS) entry which is preliminary data.</text>
</comment>
<organism evidence="6 7">
    <name type="scientific">Spiribacter salilacus</name>
    <dbReference type="NCBI Taxonomy" id="2664894"/>
    <lineage>
        <taxon>Bacteria</taxon>
        <taxon>Pseudomonadati</taxon>
        <taxon>Pseudomonadota</taxon>
        <taxon>Gammaproteobacteria</taxon>
        <taxon>Chromatiales</taxon>
        <taxon>Ectothiorhodospiraceae</taxon>
        <taxon>Spiribacter</taxon>
    </lineage>
</organism>
<proteinExistence type="inferred from homology"/>
<reference evidence="6 7" key="1">
    <citation type="submission" date="2019-11" db="EMBL/GenBank/DDBJ databases">
        <authorList>
            <person name="Zhang X.Y."/>
        </authorList>
    </citation>
    <scope>NUCLEOTIDE SEQUENCE [LARGE SCALE GENOMIC DNA]</scope>
    <source>
        <strain evidence="6 7">C176</strain>
    </source>
</reference>
<dbReference type="SUPFAM" id="SSF102215">
    <property type="entry name" value="Creatininase"/>
    <property type="match status" value="1"/>
</dbReference>
<gene>
    <name evidence="6" type="ORF">GH984_08940</name>
</gene>
<dbReference type="AlphaFoldDB" id="A0A6N7QS61"/>
<comment type="cofactor">
    <cofactor evidence="1">
        <name>Zn(2+)</name>
        <dbReference type="ChEBI" id="CHEBI:29105"/>
    </cofactor>
</comment>
<keyword evidence="7" id="KW-1185">Reference proteome</keyword>
<dbReference type="Pfam" id="PF02633">
    <property type="entry name" value="Creatininase"/>
    <property type="match status" value="1"/>
</dbReference>
<dbReference type="Gene3D" id="3.40.50.10310">
    <property type="entry name" value="Creatininase"/>
    <property type="match status" value="1"/>
</dbReference>
<keyword evidence="4" id="KW-0862">Zinc</keyword>
<name>A0A6N7QS61_9GAMM</name>
<evidence type="ECO:0000256" key="4">
    <source>
        <dbReference type="ARBA" id="ARBA00022833"/>
    </source>
</evidence>
<dbReference type="Proteomes" id="UP000433788">
    <property type="component" value="Unassembled WGS sequence"/>
</dbReference>
<accession>A0A6N7QS61</accession>
<keyword evidence="3" id="KW-0378">Hydrolase</keyword>
<comment type="similarity">
    <text evidence="5">Belongs to the creatininase superfamily.</text>
</comment>
<dbReference type="GO" id="GO:0016811">
    <property type="term" value="F:hydrolase activity, acting on carbon-nitrogen (but not peptide) bonds, in linear amides"/>
    <property type="evidence" value="ECO:0007669"/>
    <property type="project" value="TreeGrafter"/>
</dbReference>
<dbReference type="InterPro" id="IPR024087">
    <property type="entry name" value="Creatininase-like_sf"/>
</dbReference>
<dbReference type="PANTHER" id="PTHR35005">
    <property type="entry name" value="3-DEHYDRO-SCYLLO-INOSOSE HYDROLASE"/>
    <property type="match status" value="1"/>
</dbReference>
<evidence type="ECO:0000313" key="6">
    <source>
        <dbReference type="EMBL" id="MRH78832.1"/>
    </source>
</evidence>
<evidence type="ECO:0000256" key="2">
    <source>
        <dbReference type="ARBA" id="ARBA00022723"/>
    </source>
</evidence>
<dbReference type="GO" id="GO:0046872">
    <property type="term" value="F:metal ion binding"/>
    <property type="evidence" value="ECO:0007669"/>
    <property type="project" value="UniProtKB-KW"/>
</dbReference>
<dbReference type="InterPro" id="IPR003785">
    <property type="entry name" value="Creatininase/forma_Hydrolase"/>
</dbReference>
<evidence type="ECO:0000256" key="1">
    <source>
        <dbReference type="ARBA" id="ARBA00001947"/>
    </source>
</evidence>
<keyword evidence="2" id="KW-0479">Metal-binding</keyword>
<dbReference type="EMBL" id="WJPP01000004">
    <property type="protein sequence ID" value="MRH78832.1"/>
    <property type="molecule type" value="Genomic_DNA"/>
</dbReference>
<dbReference type="RefSeq" id="WP_153719854.1">
    <property type="nucleotide sequence ID" value="NZ_WJPP01000004.1"/>
</dbReference>
<evidence type="ECO:0000313" key="7">
    <source>
        <dbReference type="Proteomes" id="UP000433788"/>
    </source>
</evidence>
<dbReference type="GO" id="GO:0009231">
    <property type="term" value="P:riboflavin biosynthetic process"/>
    <property type="evidence" value="ECO:0007669"/>
    <property type="project" value="TreeGrafter"/>
</dbReference>
<sequence length="248" mass="26414">MAVHHWKTLAAPDIPALMAKNPVAILPMGAFEQHGPHLPFATDSLLAESLVDYALEQLSGPISVIRLPLLPLGDSIEHHAFAGTLSLEPNTLQAVAYECGASFAAAGGRRLVFFSGHGGNKAGLDIAATRLRRDFGLQVASVCYFDWPIPESLLPAAVRQYDLHGGAIETALMRYFMPDLVRDAAVSDWQPNATAALLNGQLAWMAEDLCAAGVAGNATLGTSELGEQLAARYAMALNQLIIEMADLQ</sequence>
<evidence type="ECO:0000256" key="3">
    <source>
        <dbReference type="ARBA" id="ARBA00022801"/>
    </source>
</evidence>
<evidence type="ECO:0000256" key="5">
    <source>
        <dbReference type="ARBA" id="ARBA00024029"/>
    </source>
</evidence>